<reference evidence="1 2" key="1">
    <citation type="submission" date="2018-06" db="EMBL/GenBank/DDBJ databases">
        <authorList>
            <consortium name="Pathogen Informatics"/>
            <person name="Doyle S."/>
        </authorList>
    </citation>
    <scope>NUCLEOTIDE SEQUENCE [LARGE SCALE GENOMIC DNA]</scope>
    <source>
        <strain evidence="1 2">NCTC10994</strain>
    </source>
</reference>
<accession>A0A2X4TMG5</accession>
<keyword evidence="2" id="KW-1185">Reference proteome</keyword>
<proteinExistence type="predicted"/>
<evidence type="ECO:0000313" key="2">
    <source>
        <dbReference type="Proteomes" id="UP000249091"/>
    </source>
</evidence>
<dbReference type="AlphaFoldDB" id="A0A2X4TMG5"/>
<dbReference type="EMBL" id="LS483468">
    <property type="protein sequence ID" value="SQI28747.1"/>
    <property type="molecule type" value="Genomic_DNA"/>
</dbReference>
<protein>
    <submittedName>
        <fullName evidence="1">Uncharacterized protein</fullName>
    </submittedName>
</protein>
<gene>
    <name evidence="1" type="ORF">NCTC10994_00498</name>
</gene>
<dbReference type="KEGG" id="rcr:NCTC10994_00498"/>
<dbReference type="Proteomes" id="UP000249091">
    <property type="component" value="Chromosome 1"/>
</dbReference>
<name>A0A2X4TMG5_9NOCA</name>
<sequence length="92" mass="9699">MKTIASFHSSLMPGVRVLLATSVNGEEKALDRSLLDATRVVGSEVGRHGPQPSVEGVADEPTAVAGQGVRLGVAVGRVWSVFTARGRSTRDW</sequence>
<organism evidence="1 2">
    <name type="scientific">Rhodococcus coprophilus</name>
    <dbReference type="NCBI Taxonomy" id="38310"/>
    <lineage>
        <taxon>Bacteria</taxon>
        <taxon>Bacillati</taxon>
        <taxon>Actinomycetota</taxon>
        <taxon>Actinomycetes</taxon>
        <taxon>Mycobacteriales</taxon>
        <taxon>Nocardiaceae</taxon>
        <taxon>Rhodococcus</taxon>
    </lineage>
</organism>
<evidence type="ECO:0000313" key="1">
    <source>
        <dbReference type="EMBL" id="SQI28747.1"/>
    </source>
</evidence>